<organism evidence="2 3">
    <name type="scientific">Clostridium puniceum</name>
    <dbReference type="NCBI Taxonomy" id="29367"/>
    <lineage>
        <taxon>Bacteria</taxon>
        <taxon>Bacillati</taxon>
        <taxon>Bacillota</taxon>
        <taxon>Clostridia</taxon>
        <taxon>Eubacteriales</taxon>
        <taxon>Clostridiaceae</taxon>
        <taxon>Clostridium</taxon>
    </lineage>
</organism>
<dbReference type="Proteomes" id="UP000190890">
    <property type="component" value="Unassembled WGS sequence"/>
</dbReference>
<reference evidence="2 3" key="1">
    <citation type="submission" date="2016-05" db="EMBL/GenBank/DDBJ databases">
        <title>Microbial solvent formation.</title>
        <authorList>
            <person name="Poehlein A."/>
            <person name="Montoya Solano J.D."/>
            <person name="Flitsch S."/>
            <person name="Krabben P."/>
            <person name="Duerre P."/>
            <person name="Daniel R."/>
        </authorList>
    </citation>
    <scope>NUCLEOTIDE SEQUENCE [LARGE SCALE GENOMIC DNA]</scope>
    <source>
        <strain evidence="2 3">DSM 2619</strain>
    </source>
</reference>
<evidence type="ECO:0000256" key="1">
    <source>
        <dbReference type="SAM" id="Phobius"/>
    </source>
</evidence>
<sequence>MKRFLKFIIFSVIIVVLAFGLYKFSNQYKMSILKNNIGWSVECKNCKNAVAFDKDGNKNTYIAYDNYIKVIREDGREEVLLQSKSLKIENIIFYTNKLYFISKTNLYEYDLKNKNLKSILENIPCQGKYLDRNLIIKDSKLLLSIGSATNSGIASYDNSYSKDDIPYDKSSIDITLNGINYGEKKTGGFMPYGNSSENGQKIRTEILANSCVVEINLENNKPSLYASGIRNIKGWDLDNEGKLIGIIGGMENIGERPVNRDFDYLYKIDKGKWYGWPDFSGGDPISSPRFKSEKSISPLIANPPNKIVSPPIYQYSDVGTIKYLSIDKEGKILEKNTKIYFDGKENIIGAITQDNIKFDLLKLRDESKIRGIRYSEGDIFILDSGIGCIYKLQSNDSNLKFNLPRSVYIFIGTLLLILICLVIRKLKLKNSSKKVS</sequence>
<evidence type="ECO:0000313" key="2">
    <source>
        <dbReference type="EMBL" id="OOM73899.1"/>
    </source>
</evidence>
<keyword evidence="1" id="KW-0472">Membrane</keyword>
<comment type="caution">
    <text evidence="2">The sequence shown here is derived from an EMBL/GenBank/DDBJ whole genome shotgun (WGS) entry which is preliminary data.</text>
</comment>
<dbReference type="EMBL" id="LZZM01000207">
    <property type="protein sequence ID" value="OOM73899.1"/>
    <property type="molecule type" value="Genomic_DNA"/>
</dbReference>
<dbReference type="InterPro" id="IPR011041">
    <property type="entry name" value="Quinoprot_gluc/sorb_DH_b-prop"/>
</dbReference>
<dbReference type="RefSeq" id="WP_077849206.1">
    <property type="nucleotide sequence ID" value="NZ_LZZM01000207.1"/>
</dbReference>
<feature type="transmembrane region" description="Helical" evidence="1">
    <location>
        <begin position="407"/>
        <end position="426"/>
    </location>
</feature>
<accession>A0A1S8T8D5</accession>
<dbReference type="STRING" id="29367.CLPUN_42540"/>
<gene>
    <name evidence="2" type="ORF">CLPUN_42540</name>
</gene>
<feature type="transmembrane region" description="Helical" evidence="1">
    <location>
        <begin position="7"/>
        <end position="25"/>
    </location>
</feature>
<name>A0A1S8T8D5_9CLOT</name>
<dbReference type="SUPFAM" id="SSF50952">
    <property type="entry name" value="Soluble quinoprotein glucose dehydrogenase"/>
    <property type="match status" value="1"/>
</dbReference>
<keyword evidence="1" id="KW-1133">Transmembrane helix</keyword>
<dbReference type="AlphaFoldDB" id="A0A1S8T8D5"/>
<dbReference type="InterPro" id="IPR011042">
    <property type="entry name" value="6-blade_b-propeller_TolB-like"/>
</dbReference>
<dbReference type="Gene3D" id="2.120.10.30">
    <property type="entry name" value="TolB, C-terminal domain"/>
    <property type="match status" value="1"/>
</dbReference>
<protein>
    <submittedName>
        <fullName evidence="2">Uncharacterized protein</fullName>
    </submittedName>
</protein>
<dbReference type="OrthoDB" id="9770043at2"/>
<keyword evidence="1" id="KW-0812">Transmembrane</keyword>
<evidence type="ECO:0000313" key="3">
    <source>
        <dbReference type="Proteomes" id="UP000190890"/>
    </source>
</evidence>
<proteinExistence type="predicted"/>
<keyword evidence="3" id="KW-1185">Reference proteome</keyword>